<comment type="caution">
    <text evidence="3">The sequence shown here is derived from an EMBL/GenBank/DDBJ whole genome shotgun (WGS) entry which is preliminary data.</text>
</comment>
<protein>
    <submittedName>
        <fullName evidence="3">PEP-CTERM sorting domain-containing protein</fullName>
    </submittedName>
</protein>
<dbReference type="NCBIfam" id="TIGR02595">
    <property type="entry name" value="PEP_CTERM"/>
    <property type="match status" value="1"/>
</dbReference>
<dbReference type="InterPro" id="IPR013424">
    <property type="entry name" value="Ice-binding_C"/>
</dbReference>
<dbReference type="Proteomes" id="UP000444318">
    <property type="component" value="Unassembled WGS sequence"/>
</dbReference>
<evidence type="ECO:0000313" key="4">
    <source>
        <dbReference type="Proteomes" id="UP000444318"/>
    </source>
</evidence>
<dbReference type="Pfam" id="PF07589">
    <property type="entry name" value="PEP-CTERM"/>
    <property type="match status" value="1"/>
</dbReference>
<gene>
    <name evidence="3" type="ORF">GEV01_10660</name>
</gene>
<evidence type="ECO:0000259" key="2">
    <source>
        <dbReference type="Pfam" id="PF07589"/>
    </source>
</evidence>
<dbReference type="RefSeq" id="WP_152804159.1">
    <property type="nucleotide sequence ID" value="NZ_WHUF01000003.1"/>
</dbReference>
<keyword evidence="4" id="KW-1185">Reference proteome</keyword>
<reference evidence="3 4" key="1">
    <citation type="submission" date="2019-10" db="EMBL/GenBank/DDBJ databases">
        <title>Two novel species isolated from a subtropical stream in China.</title>
        <authorList>
            <person name="Lu H."/>
        </authorList>
    </citation>
    <scope>NUCLEOTIDE SEQUENCE [LARGE SCALE GENOMIC DNA]</scope>
    <source>
        <strain evidence="3 4">FT103W</strain>
    </source>
</reference>
<dbReference type="NCBIfam" id="NF038126">
    <property type="entry name" value="PEP_CTERM_FxDxF"/>
    <property type="match status" value="1"/>
</dbReference>
<name>A0A843SH49_9BURK</name>
<sequence length="165" mass="16819">MKLKSFVAGALLAAASVSAFAGDQNINVIADGDSHNWNQVVGDGVLSGNLDLITFTAAAPGVYDIAISVTGQKLAFWNLSNLSSSSGFVVADLSQSSSGKLKFLGVEMTGNSPWTLSLFGAPDAGASYTGTYSVTAVPEPETYGMLLGGLALVGVVARRKAKQAA</sequence>
<organism evidence="3 4">
    <name type="scientific">Rugamonas rivuli</name>
    <dbReference type="NCBI Taxonomy" id="2743358"/>
    <lineage>
        <taxon>Bacteria</taxon>
        <taxon>Pseudomonadati</taxon>
        <taxon>Pseudomonadota</taxon>
        <taxon>Betaproteobacteria</taxon>
        <taxon>Burkholderiales</taxon>
        <taxon>Oxalobacteraceae</taxon>
        <taxon>Telluria group</taxon>
        <taxon>Rugamonas</taxon>
    </lineage>
</organism>
<proteinExistence type="predicted"/>
<dbReference type="EMBL" id="WHUF01000003">
    <property type="protein sequence ID" value="MQA19967.1"/>
    <property type="molecule type" value="Genomic_DNA"/>
</dbReference>
<evidence type="ECO:0000313" key="3">
    <source>
        <dbReference type="EMBL" id="MQA19967.1"/>
    </source>
</evidence>
<accession>A0A843SH49</accession>
<feature type="chain" id="PRO_5032491052" evidence="1">
    <location>
        <begin position="22"/>
        <end position="165"/>
    </location>
</feature>
<feature type="signal peptide" evidence="1">
    <location>
        <begin position="1"/>
        <end position="21"/>
    </location>
</feature>
<feature type="domain" description="Ice-binding protein C-terminal" evidence="2">
    <location>
        <begin position="136"/>
        <end position="160"/>
    </location>
</feature>
<keyword evidence="1" id="KW-0732">Signal</keyword>
<dbReference type="AlphaFoldDB" id="A0A843SH49"/>
<evidence type="ECO:0000256" key="1">
    <source>
        <dbReference type="SAM" id="SignalP"/>
    </source>
</evidence>